<proteinExistence type="predicted"/>
<name>A0ACA9Q3A7_9GLOM</name>
<evidence type="ECO:0000313" key="1">
    <source>
        <dbReference type="EMBL" id="CAG8735796.1"/>
    </source>
</evidence>
<sequence>PLRLEIYGPFASYIFLNEILIGRYYGNGDCAQHDFYLMDGLLKLGEEENEVKMMVYAWEVVNPEDIKLEIKGWEIDDINKTGNLIRPKKGVSADDDADFELNAWIVRKEAIPITHSEVNVGKGMVSNDSPADDADENQ</sequence>
<dbReference type="Proteomes" id="UP000789525">
    <property type="component" value="Unassembled WGS sequence"/>
</dbReference>
<reference evidence="1" key="1">
    <citation type="submission" date="2021-06" db="EMBL/GenBank/DDBJ databases">
        <authorList>
            <person name="Kallberg Y."/>
            <person name="Tangrot J."/>
            <person name="Rosling A."/>
        </authorList>
    </citation>
    <scope>NUCLEOTIDE SEQUENCE</scope>
    <source>
        <strain evidence="1">CL356</strain>
    </source>
</reference>
<dbReference type="EMBL" id="CAJVPT010045197">
    <property type="protein sequence ID" value="CAG8735796.1"/>
    <property type="molecule type" value="Genomic_DNA"/>
</dbReference>
<protein>
    <submittedName>
        <fullName evidence="1">14545_t:CDS:1</fullName>
    </submittedName>
</protein>
<gene>
    <name evidence="1" type="ORF">ACOLOM_LOCUS11904</name>
</gene>
<comment type="caution">
    <text evidence="1">The sequence shown here is derived from an EMBL/GenBank/DDBJ whole genome shotgun (WGS) entry which is preliminary data.</text>
</comment>
<keyword evidence="2" id="KW-1185">Reference proteome</keyword>
<evidence type="ECO:0000313" key="2">
    <source>
        <dbReference type="Proteomes" id="UP000789525"/>
    </source>
</evidence>
<organism evidence="1 2">
    <name type="scientific">Acaulospora colombiana</name>
    <dbReference type="NCBI Taxonomy" id="27376"/>
    <lineage>
        <taxon>Eukaryota</taxon>
        <taxon>Fungi</taxon>
        <taxon>Fungi incertae sedis</taxon>
        <taxon>Mucoromycota</taxon>
        <taxon>Glomeromycotina</taxon>
        <taxon>Glomeromycetes</taxon>
        <taxon>Diversisporales</taxon>
        <taxon>Acaulosporaceae</taxon>
        <taxon>Acaulospora</taxon>
    </lineage>
</organism>
<accession>A0ACA9Q3A7</accession>
<feature type="non-terminal residue" evidence="1">
    <location>
        <position position="1"/>
    </location>
</feature>